<comment type="caution">
    <text evidence="2">The sequence shown here is derived from an EMBL/GenBank/DDBJ whole genome shotgun (WGS) entry which is preliminary data.</text>
</comment>
<dbReference type="Gene3D" id="3.30.590.20">
    <property type="match status" value="1"/>
</dbReference>
<reference evidence="2 3" key="1">
    <citation type="submission" date="2021-01" db="EMBL/GenBank/DDBJ databases">
        <title>Sequencing the genomes of 1000 actinobacteria strains.</title>
        <authorList>
            <person name="Klenk H.-P."/>
        </authorList>
    </citation>
    <scope>NUCLEOTIDE SEQUENCE [LARGE SCALE GENOMIC DNA]</scope>
    <source>
        <strain evidence="2 3">DSM 18662</strain>
    </source>
</reference>
<evidence type="ECO:0000256" key="1">
    <source>
        <dbReference type="ARBA" id="ARBA00048819"/>
    </source>
</evidence>
<dbReference type="Proteomes" id="UP000704762">
    <property type="component" value="Unassembled WGS sequence"/>
</dbReference>
<dbReference type="PANTHER" id="PTHR36510:SF3">
    <property type="entry name" value="CONSERVED PROTEIN"/>
    <property type="match status" value="1"/>
</dbReference>
<dbReference type="InterPro" id="IPR006336">
    <property type="entry name" value="GCS2"/>
</dbReference>
<dbReference type="InterPro" id="IPR016602">
    <property type="entry name" value="UCP012666"/>
</dbReference>
<dbReference type="Pfam" id="PF04107">
    <property type="entry name" value="GCS2"/>
    <property type="match status" value="1"/>
</dbReference>
<proteinExistence type="predicted"/>
<name>A0ABS2RRS7_9ACTN</name>
<accession>A0ABS2RRS7</accession>
<sequence>MGAEVDATQFTREDRKRHRAKVRKGLDVLARMLTESRFDFERPMAGLEIELNLVDDRCEPAMRNAEVLEAIADPQFQTELGRFNIEINVPARRLGDGGLTSFEQSVRDALNQASTRAQKVGAQLAMVGILPTLRPEHVTLDSVSENPRYSLLDQQIFAARGEDLEIIIDGVERLQMISDTIMPEAACTSTQVHLQVSPEEFAGYWNAAQAIAGIQVAICANSPYLFGKELVAESRIPLFEQSTDTRSDELKAQGVRPRVWFGERWITSIFDLFEENSLYFPSLLPVSSDEDPVAVLDAGGVPRLDELRLHNGTVYRWNRPVYDISDGSPHLRVENRVLPAGPTVVDTMANAAFFAGLVRELASEDRPIWSQMSFAAAADNFAIGVRHGIHSEVYWPKVGEVKATELVVRKLIPMAAAGLAKWGVSGGESDRLLGIIERRCLRAANGATWQTAEVARREQAGDSRWEALRGMLGSYLDLMHSNEPVHTWEVE</sequence>
<evidence type="ECO:0000313" key="2">
    <source>
        <dbReference type="EMBL" id="MBM7800644.1"/>
    </source>
</evidence>
<organism evidence="2 3">
    <name type="scientific">Microlunatus panaciterrae</name>
    <dbReference type="NCBI Taxonomy" id="400768"/>
    <lineage>
        <taxon>Bacteria</taxon>
        <taxon>Bacillati</taxon>
        <taxon>Actinomycetota</taxon>
        <taxon>Actinomycetes</taxon>
        <taxon>Propionibacteriales</taxon>
        <taxon>Propionibacteriaceae</taxon>
        <taxon>Microlunatus</taxon>
    </lineage>
</organism>
<dbReference type="InterPro" id="IPR050141">
    <property type="entry name" value="GCL_type2/YbdK_subfam"/>
</dbReference>
<dbReference type="PIRSF" id="PIRSF012666">
    <property type="entry name" value="UCP012666"/>
    <property type="match status" value="1"/>
</dbReference>
<evidence type="ECO:0000313" key="3">
    <source>
        <dbReference type="Proteomes" id="UP000704762"/>
    </source>
</evidence>
<dbReference type="InterPro" id="IPR014746">
    <property type="entry name" value="Gln_synth/guanido_kin_cat_dom"/>
</dbReference>
<dbReference type="PANTHER" id="PTHR36510">
    <property type="entry name" value="GLUTAMATE--CYSTEINE LIGASE 2-RELATED"/>
    <property type="match status" value="1"/>
</dbReference>
<dbReference type="RefSeq" id="WP_204919999.1">
    <property type="nucleotide sequence ID" value="NZ_BAAAQP010000003.1"/>
</dbReference>
<protein>
    <recommendedName>
        <fullName evidence="4">Gamma-glutamyl:cysteine ligase YbdK, ATP-grasp superfamily</fullName>
    </recommendedName>
</protein>
<gene>
    <name evidence="2" type="ORF">JOE57_003565</name>
</gene>
<evidence type="ECO:0008006" key="4">
    <source>
        <dbReference type="Google" id="ProtNLM"/>
    </source>
</evidence>
<dbReference type="EMBL" id="JAFBCF010000001">
    <property type="protein sequence ID" value="MBM7800644.1"/>
    <property type="molecule type" value="Genomic_DNA"/>
</dbReference>
<comment type="catalytic activity">
    <reaction evidence="1">
        <text>L-cysteine + L-glutamate + ATP = gamma-L-glutamyl-L-cysteine + ADP + phosphate + H(+)</text>
        <dbReference type="Rhea" id="RHEA:13285"/>
        <dbReference type="ChEBI" id="CHEBI:15378"/>
        <dbReference type="ChEBI" id="CHEBI:29985"/>
        <dbReference type="ChEBI" id="CHEBI:30616"/>
        <dbReference type="ChEBI" id="CHEBI:35235"/>
        <dbReference type="ChEBI" id="CHEBI:43474"/>
        <dbReference type="ChEBI" id="CHEBI:58173"/>
        <dbReference type="ChEBI" id="CHEBI:456216"/>
        <dbReference type="EC" id="6.3.2.2"/>
    </reaction>
</comment>
<keyword evidence="3" id="KW-1185">Reference proteome</keyword>
<dbReference type="SUPFAM" id="SSF55931">
    <property type="entry name" value="Glutamine synthetase/guanido kinase"/>
    <property type="match status" value="1"/>
</dbReference>